<evidence type="ECO:0000256" key="1">
    <source>
        <dbReference type="SAM" id="MobiDB-lite"/>
    </source>
</evidence>
<feature type="region of interest" description="Disordered" evidence="1">
    <location>
        <begin position="1"/>
        <end position="40"/>
    </location>
</feature>
<name>A0A2H1WN08_SPOFR</name>
<protein>
    <submittedName>
        <fullName evidence="2">SFRICE_038057</fullName>
    </submittedName>
</protein>
<feature type="non-terminal residue" evidence="2">
    <location>
        <position position="93"/>
    </location>
</feature>
<proteinExistence type="predicted"/>
<evidence type="ECO:0000313" key="2">
    <source>
        <dbReference type="EMBL" id="SOQ54397.1"/>
    </source>
</evidence>
<dbReference type="EMBL" id="ODYU01009756">
    <property type="protein sequence ID" value="SOQ54397.1"/>
    <property type="molecule type" value="Genomic_DNA"/>
</dbReference>
<accession>A0A2H1WN08</accession>
<organism evidence="2">
    <name type="scientific">Spodoptera frugiperda</name>
    <name type="common">Fall armyworm</name>
    <dbReference type="NCBI Taxonomy" id="7108"/>
    <lineage>
        <taxon>Eukaryota</taxon>
        <taxon>Metazoa</taxon>
        <taxon>Ecdysozoa</taxon>
        <taxon>Arthropoda</taxon>
        <taxon>Hexapoda</taxon>
        <taxon>Insecta</taxon>
        <taxon>Pterygota</taxon>
        <taxon>Neoptera</taxon>
        <taxon>Endopterygota</taxon>
        <taxon>Lepidoptera</taxon>
        <taxon>Glossata</taxon>
        <taxon>Ditrysia</taxon>
        <taxon>Noctuoidea</taxon>
        <taxon>Noctuidae</taxon>
        <taxon>Amphipyrinae</taxon>
        <taxon>Spodoptera</taxon>
    </lineage>
</organism>
<reference evidence="2" key="1">
    <citation type="submission" date="2016-07" db="EMBL/GenBank/DDBJ databases">
        <authorList>
            <person name="Bretaudeau A."/>
        </authorList>
    </citation>
    <scope>NUCLEOTIDE SEQUENCE</scope>
    <source>
        <strain evidence="2">Rice</strain>
        <tissue evidence="2">Whole body</tissue>
    </source>
</reference>
<dbReference type="AlphaFoldDB" id="A0A2H1WN08"/>
<gene>
    <name evidence="2" type="ORF">SFRICE_038057</name>
</gene>
<sequence length="93" mass="10036">MESDVSQGHKVLDLVEGNQPMTSPGMGEARGTNNHAVPTPAFRTEAPLDVSRCDELCGLYVGKVKVCMLKRFAVRKHFPSGAFTKSGTTIKTV</sequence>